<gene>
    <name evidence="7" type="ORF">ATEG_09111</name>
</gene>
<keyword evidence="4" id="KW-0560">Oxidoreductase</keyword>
<sequence length="820" mass="91284">MAEDEPRFRVVIVGGSIAGLTLAHCLLRNNIDFVVLESHADIAPQVGASIGILPNGARILDQLGLYDEVLNEIEPLRTSFVWADSAKCITKSNAPALVHKRHGYPTSFLDRQILLRILYEGLVDHKDRVLVNSKVTRVEHLPEKVAVYCEDQSVYEGDVVVGADGVRSTVRQEMWDYMESRGMKQEAYEERNLMTSEYNCVFGISTATPGLTPGHIHRTFAEHYSILTIVGKEGRVFWFFFTKMDRVYSASQIPRFSQNEIDDHIAPYLHKPITSEVPLSEIVKRSIVRTFVSLEEAFYKHWCVDRYVCIGDSAHKMTPNMGQGGNTAIESAASLANSLAVLARASDHAKIGVQDIHQCLQAWQKPRQERANKIWVSAHELTRLEALAGPKHKLIGLYLLPYLSQYLVDRTSATIVGAAKLDCAPLPRRSLECSMPYLNGDIHALSKMDNQWKRVLSTAPLLGCYAAATMTMGTLITRVRPLMVPLFSEGVWSASNGEVVSLTRPIYHVPFLDKLFRPLITCFLPSISGSDAQSRTQMLSFMTDIGPIYGIWMLESYRQAHSWTELLLPIGAGIAFQLKGIGKLAPIYYALEHIRTPLAKLLPGAKHLVGSETSTSLLAAMLAGYYLPTFANFVAPTIESRCFYNAVWQLFPAVVPLLQAPLRLLAKRFLETEQKELQRDTRKKDMRYVRYAYRAFALISGLTFIHARFTVPAGASFAGAFLPGWRDHLEPVKSFAGGIARFLQYDEVISMASGFIWLGLKFGELKKAGASFSWGKAIGGLVGTTCTFGPGAAFALGWGWREEMLEKLADEDSKGQMNMG</sequence>
<dbReference type="PRINTS" id="PR00420">
    <property type="entry name" value="RNGMNOXGNASE"/>
</dbReference>
<dbReference type="SUPFAM" id="SSF51905">
    <property type="entry name" value="FAD/NAD(P)-binding domain"/>
    <property type="match status" value="1"/>
</dbReference>
<evidence type="ECO:0000256" key="4">
    <source>
        <dbReference type="ARBA" id="ARBA00023002"/>
    </source>
</evidence>
<accession>Q0CB23</accession>
<feature type="transmembrane region" description="Helical" evidence="5">
    <location>
        <begin position="781"/>
        <end position="800"/>
    </location>
</feature>
<dbReference type="eggNOG" id="KOG2614">
    <property type="taxonomic scope" value="Eukaryota"/>
</dbReference>
<keyword evidence="5" id="KW-1133">Transmembrane helix</keyword>
<dbReference type="Gene3D" id="3.50.50.60">
    <property type="entry name" value="FAD/NAD(P)-binding domain"/>
    <property type="match status" value="1"/>
</dbReference>
<evidence type="ECO:0000256" key="5">
    <source>
        <dbReference type="SAM" id="Phobius"/>
    </source>
</evidence>
<dbReference type="GO" id="GO:0004497">
    <property type="term" value="F:monooxygenase activity"/>
    <property type="evidence" value="ECO:0007669"/>
    <property type="project" value="InterPro"/>
</dbReference>
<protein>
    <recommendedName>
        <fullName evidence="6">FAD-binding domain-containing protein</fullName>
    </recommendedName>
</protein>
<dbReference type="AlphaFoldDB" id="Q0CB23"/>
<dbReference type="PANTHER" id="PTHR47356:SF2">
    <property type="entry name" value="FAD-BINDING DOMAIN-CONTAINING PROTEIN-RELATED"/>
    <property type="match status" value="1"/>
</dbReference>
<dbReference type="VEuPathDB" id="FungiDB:ATEG_09111"/>
<comment type="similarity">
    <text evidence="1">Belongs to the paxM FAD-dependent monooxygenase family.</text>
</comment>
<feature type="domain" description="FAD-binding" evidence="6">
    <location>
        <begin position="9"/>
        <end position="344"/>
    </location>
</feature>
<reference evidence="8" key="1">
    <citation type="submission" date="2005-09" db="EMBL/GenBank/DDBJ databases">
        <title>Annotation of the Aspergillus terreus NIH2624 genome.</title>
        <authorList>
            <person name="Birren B.W."/>
            <person name="Lander E.S."/>
            <person name="Galagan J.E."/>
            <person name="Nusbaum C."/>
            <person name="Devon K."/>
            <person name="Henn M."/>
            <person name="Ma L.-J."/>
            <person name="Jaffe D.B."/>
            <person name="Butler J."/>
            <person name="Alvarez P."/>
            <person name="Gnerre S."/>
            <person name="Grabherr M."/>
            <person name="Kleber M."/>
            <person name="Mauceli E.W."/>
            <person name="Brockman W."/>
            <person name="Rounsley S."/>
            <person name="Young S.K."/>
            <person name="LaButti K."/>
            <person name="Pushparaj V."/>
            <person name="DeCaprio D."/>
            <person name="Crawford M."/>
            <person name="Koehrsen M."/>
            <person name="Engels R."/>
            <person name="Montgomery P."/>
            <person name="Pearson M."/>
            <person name="Howarth C."/>
            <person name="Larson L."/>
            <person name="Luoma S."/>
            <person name="White J."/>
            <person name="Alvarado L."/>
            <person name="Kodira C.D."/>
            <person name="Zeng Q."/>
            <person name="Oleary S."/>
            <person name="Yandava C."/>
            <person name="Denning D.W."/>
            <person name="Nierman W.C."/>
            <person name="Milne T."/>
            <person name="Madden K."/>
        </authorList>
    </citation>
    <scope>NUCLEOTIDE SEQUENCE [LARGE SCALE GENOMIC DNA]</scope>
    <source>
        <strain evidence="8">NIH 2624 / FGSC A1156</strain>
    </source>
</reference>
<evidence type="ECO:0000313" key="8">
    <source>
        <dbReference type="Proteomes" id="UP000007963"/>
    </source>
</evidence>
<dbReference type="InterPro" id="IPR050562">
    <property type="entry name" value="FAD_mOase_fung"/>
</dbReference>
<dbReference type="RefSeq" id="XP_001217733.1">
    <property type="nucleotide sequence ID" value="XM_001217732.1"/>
</dbReference>
<dbReference type="InterPro" id="IPR002938">
    <property type="entry name" value="FAD-bd"/>
</dbReference>
<dbReference type="Proteomes" id="UP000007963">
    <property type="component" value="Unassembled WGS sequence"/>
</dbReference>
<dbReference type="OMA" id="YYALEHI"/>
<evidence type="ECO:0000256" key="1">
    <source>
        <dbReference type="ARBA" id="ARBA00007992"/>
    </source>
</evidence>
<dbReference type="GeneID" id="4354003"/>
<keyword evidence="2" id="KW-0285">Flavoprotein</keyword>
<proteinExistence type="inferred from homology"/>
<dbReference type="PANTHER" id="PTHR47356">
    <property type="entry name" value="FAD-DEPENDENT MONOOXYGENASE ASQG-RELATED"/>
    <property type="match status" value="1"/>
</dbReference>
<feature type="transmembrane region" description="Helical" evidence="5">
    <location>
        <begin position="691"/>
        <end position="722"/>
    </location>
</feature>
<evidence type="ECO:0000256" key="3">
    <source>
        <dbReference type="ARBA" id="ARBA00022827"/>
    </source>
</evidence>
<keyword evidence="5" id="KW-0472">Membrane</keyword>
<name>Q0CB23_ASPTN</name>
<dbReference type="STRING" id="341663.Q0CB23"/>
<dbReference type="Pfam" id="PF01494">
    <property type="entry name" value="FAD_binding_3"/>
    <property type="match status" value="1"/>
</dbReference>
<evidence type="ECO:0000259" key="6">
    <source>
        <dbReference type="Pfam" id="PF01494"/>
    </source>
</evidence>
<dbReference type="HOGENOM" id="CLU_009665_12_0_1"/>
<dbReference type="EMBL" id="CH476607">
    <property type="protein sequence ID" value="EAU30248.1"/>
    <property type="molecule type" value="Genomic_DNA"/>
</dbReference>
<keyword evidence="5" id="KW-0812">Transmembrane</keyword>
<dbReference type="GO" id="GO:0071949">
    <property type="term" value="F:FAD binding"/>
    <property type="evidence" value="ECO:0007669"/>
    <property type="project" value="InterPro"/>
</dbReference>
<organism evidence="7 8">
    <name type="scientific">Aspergillus terreus (strain NIH 2624 / FGSC A1156)</name>
    <dbReference type="NCBI Taxonomy" id="341663"/>
    <lineage>
        <taxon>Eukaryota</taxon>
        <taxon>Fungi</taxon>
        <taxon>Dikarya</taxon>
        <taxon>Ascomycota</taxon>
        <taxon>Pezizomycotina</taxon>
        <taxon>Eurotiomycetes</taxon>
        <taxon>Eurotiomycetidae</taxon>
        <taxon>Eurotiales</taxon>
        <taxon>Aspergillaceae</taxon>
        <taxon>Aspergillus</taxon>
        <taxon>Aspergillus subgen. Circumdati</taxon>
    </lineage>
</organism>
<keyword evidence="3" id="KW-0274">FAD</keyword>
<evidence type="ECO:0000313" key="7">
    <source>
        <dbReference type="EMBL" id="EAU30248.1"/>
    </source>
</evidence>
<evidence type="ECO:0000256" key="2">
    <source>
        <dbReference type="ARBA" id="ARBA00022630"/>
    </source>
</evidence>
<dbReference type="OrthoDB" id="10029326at2759"/>
<dbReference type="InterPro" id="IPR036188">
    <property type="entry name" value="FAD/NAD-bd_sf"/>
</dbReference>